<dbReference type="AlphaFoldDB" id="A0A2S4WMK7"/>
<reference evidence="2" key="3">
    <citation type="journal article" date="2018" name="Mol. Plant Microbe Interact.">
        <title>Genome sequence resources for the wheat stripe rust pathogen (Puccinia striiformis f. sp. tritici) and the barley stripe rust pathogen (Puccinia striiformis f. sp. hordei).</title>
        <authorList>
            <person name="Xia C."/>
            <person name="Wang M."/>
            <person name="Yin C."/>
            <person name="Cornejo O.E."/>
            <person name="Hulbert S.H."/>
            <person name="Chen X."/>
        </authorList>
    </citation>
    <scope>NUCLEOTIDE SEQUENCE [LARGE SCALE GENOMIC DNA]</scope>
    <source>
        <strain evidence="2">93TX-2</strain>
    </source>
</reference>
<gene>
    <name evidence="1" type="ORF">PSHT_00711</name>
</gene>
<name>A0A2S4WMK7_9BASI</name>
<reference evidence="1 2" key="1">
    <citation type="submission" date="2017-12" db="EMBL/GenBank/DDBJ databases">
        <title>Gene loss provides genomic basis for host adaptation in cereal stripe rust fungi.</title>
        <authorList>
            <person name="Xia C."/>
        </authorList>
    </citation>
    <scope>NUCLEOTIDE SEQUENCE [LARGE SCALE GENOMIC DNA]</scope>
    <source>
        <strain evidence="1 2">93TX-2</strain>
    </source>
</reference>
<evidence type="ECO:0000313" key="1">
    <source>
        <dbReference type="EMBL" id="POW22989.1"/>
    </source>
</evidence>
<reference evidence="2" key="2">
    <citation type="journal article" date="2018" name="BMC Genomics">
        <title>Genomic insights into host adaptation between the wheat stripe rust pathogen (Puccinia striiformis f. sp. tritici) and the barley stripe rust pathogen (Puccinia striiformis f. sp. hordei).</title>
        <authorList>
            <person name="Xia C."/>
            <person name="Wang M."/>
            <person name="Yin C."/>
            <person name="Cornejo O.E."/>
            <person name="Hulbert S.H."/>
            <person name="Chen X."/>
        </authorList>
    </citation>
    <scope>NUCLEOTIDE SEQUENCE [LARGE SCALE GENOMIC DNA]</scope>
    <source>
        <strain evidence="2">93TX-2</strain>
    </source>
</reference>
<dbReference type="EMBL" id="PKSM01000005">
    <property type="protein sequence ID" value="POW22989.1"/>
    <property type="molecule type" value="Genomic_DNA"/>
</dbReference>
<proteinExistence type="predicted"/>
<keyword evidence="2" id="KW-1185">Reference proteome</keyword>
<dbReference type="VEuPathDB" id="FungiDB:PSHT_00711"/>
<accession>A0A2S4WMK7</accession>
<sequence>MGLKTIGNPLLCGIVGSATPYHAISLCQLEPEVEYKRGLAFATRPSQPFITPSSTTLSLDLLLKNSPTFNKFHSLLSENH</sequence>
<comment type="caution">
    <text evidence="1">The sequence shown here is derived from an EMBL/GenBank/DDBJ whole genome shotgun (WGS) entry which is preliminary data.</text>
</comment>
<organism evidence="1 2">
    <name type="scientific">Puccinia striiformis</name>
    <dbReference type="NCBI Taxonomy" id="27350"/>
    <lineage>
        <taxon>Eukaryota</taxon>
        <taxon>Fungi</taxon>
        <taxon>Dikarya</taxon>
        <taxon>Basidiomycota</taxon>
        <taxon>Pucciniomycotina</taxon>
        <taxon>Pucciniomycetes</taxon>
        <taxon>Pucciniales</taxon>
        <taxon>Pucciniaceae</taxon>
        <taxon>Puccinia</taxon>
    </lineage>
</organism>
<evidence type="ECO:0000313" key="2">
    <source>
        <dbReference type="Proteomes" id="UP000238274"/>
    </source>
</evidence>
<protein>
    <submittedName>
        <fullName evidence="1">Uncharacterized protein</fullName>
    </submittedName>
</protein>
<dbReference type="Proteomes" id="UP000238274">
    <property type="component" value="Unassembled WGS sequence"/>
</dbReference>